<evidence type="ECO:0000313" key="2">
    <source>
        <dbReference type="EMBL" id="GEO80958.1"/>
    </source>
</evidence>
<evidence type="ECO:0000313" key="3">
    <source>
        <dbReference type="Proteomes" id="UP000321567"/>
    </source>
</evidence>
<dbReference type="Proteomes" id="UP000321567">
    <property type="component" value="Unassembled WGS sequence"/>
</dbReference>
<organism evidence="2 3">
    <name type="scientific">Pararhodospirillum oryzae</name>
    <dbReference type="NCBI Taxonomy" id="478448"/>
    <lineage>
        <taxon>Bacteria</taxon>
        <taxon>Pseudomonadati</taxon>
        <taxon>Pseudomonadota</taxon>
        <taxon>Alphaproteobacteria</taxon>
        <taxon>Rhodospirillales</taxon>
        <taxon>Rhodospirillaceae</taxon>
        <taxon>Pararhodospirillum</taxon>
    </lineage>
</organism>
<keyword evidence="3" id="KW-1185">Reference proteome</keyword>
<comment type="caution">
    <text evidence="2">The sequence shown here is derived from an EMBL/GenBank/DDBJ whole genome shotgun (WGS) entry which is preliminary data.</text>
</comment>
<dbReference type="RefSeq" id="WP_147162998.1">
    <property type="nucleotide sequence ID" value="NZ_BJZO01000022.1"/>
</dbReference>
<feature type="region of interest" description="Disordered" evidence="1">
    <location>
        <begin position="1"/>
        <end position="38"/>
    </location>
</feature>
<gene>
    <name evidence="2" type="ORF">ROR02_10890</name>
</gene>
<proteinExistence type="predicted"/>
<sequence>MAQNGETPAALAGAGRGLDTSAAGCDAADSTPRADRKQGSLAKLTVITAAKPARLAKSYRLDADGKLVKAGAGQMVRGRAEVVTVSGLDDLAAYLELCLGPAQALTYGLPARHPVDLVPHRDWVAAGQPHGQLPRTLNHFSWPSGPGVMMLDHDPAPGATALSRDDLVAAIRTAAPGLADAAMLWWCSASSHIIHGDTGEDLTGLRGQRLYILVADASDIPRGGAALVERLWAAGYGHIRVSQSGQRLERTVIDASVWQTNRFDFAAGAACEPPLRQERGAPVVIPGAVEVVDTRAAIPDPDAEVRKAADTAKANARAAAKPEADRAAALWADARARDMVAEGATEGEREAARRTAVQALEKRTLAGDWPLIAMIDGTENPLTVGQALDDPDRWHGVRTLDPLEPDYDGRRAVGKLYLIDSRPHLYSLAHGGMSYRLVRQPARIEIVKGQVSATVDEALRIMRASPDLYDFGGTLAHVEGGQVRPLDEHTATYHLGRITQFWRWHRIPKGEPVEVLEDPPARLVKMIVGMGAARGLKRLDAVITAPTIRPDKTVLDRPGFDAETGLLLEPSDDLVEVPDAPTHDQVREAVNCLLTPFAGFPLVGPGDWGVLLAAILTAVARPALPTAPGFAFDAPVQGSGKTLLAKTIGTLAAGREPQAWPHTAGRDDEETRKRLFAMLRTGDRVLLWDNVIGRFESAALATALTAPMYTDRVLGKSESPAVPNRALLLVTGNNLSLGRDLSRRILVCRIDPRMEKPWLRKFDLEPVAWVQGRRQAMVAAALTVIRGYWTGGCGRAPGAFASFEPWDDLVRQPVAWIGRDILPGEFGDPVGAVEASTTADPDEEATGALFGALRDRFGDETFLAKDVAGCMAELTPDDKAVSEAIREILPSTQSAKSIGKILRNRRDRIVCGLAIRCAPDATGTMLWRIAHSARAECA</sequence>
<dbReference type="OrthoDB" id="123525at2"/>
<dbReference type="AlphaFoldDB" id="A0A512H6A8"/>
<evidence type="ECO:0000256" key="1">
    <source>
        <dbReference type="SAM" id="MobiDB-lite"/>
    </source>
</evidence>
<name>A0A512H6A8_9PROT</name>
<accession>A0A512H6A8</accession>
<protein>
    <submittedName>
        <fullName evidence="2">Uncharacterized protein</fullName>
    </submittedName>
</protein>
<reference evidence="2 3" key="1">
    <citation type="submission" date="2019-07" db="EMBL/GenBank/DDBJ databases">
        <title>Whole genome shotgun sequence of Rhodospirillum oryzae NBRC 107573.</title>
        <authorList>
            <person name="Hosoyama A."/>
            <person name="Uohara A."/>
            <person name="Ohji S."/>
            <person name="Ichikawa N."/>
        </authorList>
    </citation>
    <scope>NUCLEOTIDE SEQUENCE [LARGE SCALE GENOMIC DNA]</scope>
    <source>
        <strain evidence="2 3">NBRC 107573</strain>
    </source>
</reference>
<dbReference type="EMBL" id="BJZO01000022">
    <property type="protein sequence ID" value="GEO80958.1"/>
    <property type="molecule type" value="Genomic_DNA"/>
</dbReference>